<reference evidence="2" key="1">
    <citation type="journal article" date="2023" name="Int. J. Syst. Evol. Microbiol.">
        <title>&lt;i&gt;Shewanella septentrionalis&lt;/i&gt; sp. nov. and &lt;i&gt;Shewanella holmiensis&lt;/i&gt; sp. nov., isolated from Baltic Sea water and sediments.</title>
        <authorList>
            <person name="Martin-Rodriguez A.J."/>
            <person name="Thorell K."/>
            <person name="Joffre E."/>
            <person name="Jensie-Markopoulos S."/>
            <person name="Moore E.R.B."/>
            <person name="Sjoling A."/>
        </authorList>
    </citation>
    <scope>NUCLEOTIDE SEQUENCE</scope>
    <source>
        <strain evidence="2">SP1S2-7</strain>
    </source>
</reference>
<sequence>MSEQSAPQEAQSATTIYQLADQFIALANQLGQSENDIGKVGTALRYAAARYNAFEAAIKSSDLAAEKENALAWFSNEFKEMLNENLDDHIKHPPVSNPEQEPVKDDSVQVFKN</sequence>
<protein>
    <submittedName>
        <fullName evidence="2">DUF3144 domain-containing protein</fullName>
    </submittedName>
</protein>
<name>A0A9X2WKN1_9GAMM</name>
<organism evidence="2 3">
    <name type="scientific">Shewanella holmiensis</name>
    <dbReference type="NCBI Taxonomy" id="2952222"/>
    <lineage>
        <taxon>Bacteria</taxon>
        <taxon>Pseudomonadati</taxon>
        <taxon>Pseudomonadota</taxon>
        <taxon>Gammaproteobacteria</taxon>
        <taxon>Alteromonadales</taxon>
        <taxon>Shewanellaceae</taxon>
        <taxon>Shewanella</taxon>
    </lineage>
</organism>
<accession>A0A9X2WKN1</accession>
<evidence type="ECO:0000313" key="2">
    <source>
        <dbReference type="EMBL" id="MCT7940946.1"/>
    </source>
</evidence>
<evidence type="ECO:0000256" key="1">
    <source>
        <dbReference type="SAM" id="MobiDB-lite"/>
    </source>
</evidence>
<keyword evidence="3" id="KW-1185">Reference proteome</keyword>
<dbReference type="EMBL" id="JAMTCD010000003">
    <property type="protein sequence ID" value="MCT7940946.1"/>
    <property type="molecule type" value="Genomic_DNA"/>
</dbReference>
<dbReference type="Proteomes" id="UP001155546">
    <property type="component" value="Unassembled WGS sequence"/>
</dbReference>
<gene>
    <name evidence="2" type="ORF">NE535_03910</name>
</gene>
<dbReference type="AlphaFoldDB" id="A0A9X2WKN1"/>
<dbReference type="Pfam" id="PF11342">
    <property type="entry name" value="DUF3144"/>
    <property type="match status" value="1"/>
</dbReference>
<proteinExistence type="predicted"/>
<dbReference type="RefSeq" id="WP_261297376.1">
    <property type="nucleotide sequence ID" value="NZ_JAMTCD010000003.1"/>
</dbReference>
<evidence type="ECO:0000313" key="3">
    <source>
        <dbReference type="Proteomes" id="UP001155546"/>
    </source>
</evidence>
<feature type="region of interest" description="Disordered" evidence="1">
    <location>
        <begin position="86"/>
        <end position="113"/>
    </location>
</feature>
<comment type="caution">
    <text evidence="2">The sequence shown here is derived from an EMBL/GenBank/DDBJ whole genome shotgun (WGS) entry which is preliminary data.</text>
</comment>
<dbReference type="Gene3D" id="1.10.287.3020">
    <property type="match status" value="1"/>
</dbReference>
<dbReference type="InterPro" id="IPR021490">
    <property type="entry name" value="DUF3144"/>
</dbReference>